<keyword evidence="5" id="KW-1185">Reference proteome</keyword>
<reference evidence="5" key="1">
    <citation type="submission" date="2016-10" db="EMBL/GenBank/DDBJ databases">
        <authorList>
            <person name="Varghese N."/>
            <person name="Submissions S."/>
        </authorList>
    </citation>
    <scope>NUCLEOTIDE SEQUENCE [LARGE SCALE GENOMIC DNA]</scope>
    <source>
        <strain evidence="5">CGMCC 1.10825</strain>
    </source>
</reference>
<dbReference type="RefSeq" id="WP_091097689.1">
    <property type="nucleotide sequence ID" value="NZ_FNXE01000014.1"/>
</dbReference>
<dbReference type="Proteomes" id="UP000199634">
    <property type="component" value="Unassembled WGS sequence"/>
</dbReference>
<protein>
    <submittedName>
        <fullName evidence="4">Protein TonB</fullName>
    </submittedName>
</protein>
<dbReference type="Pfam" id="PF03544">
    <property type="entry name" value="TonB_C"/>
    <property type="match status" value="1"/>
</dbReference>
<feature type="transmembrane region" description="Helical" evidence="2">
    <location>
        <begin position="37"/>
        <end position="58"/>
    </location>
</feature>
<proteinExistence type="predicted"/>
<feature type="region of interest" description="Disordered" evidence="1">
    <location>
        <begin position="77"/>
        <end position="114"/>
    </location>
</feature>
<dbReference type="AlphaFoldDB" id="A0A1H6KTW4"/>
<sequence length="297" mass="33128">MNNLNLFGKEWLNIVFENRNKLYGAYKLRKESNKTTFMALAIGLGLISLGFGSSYLYASKSEGTVIIVNLPDEETPTVAPKNIDTPPEKPKDIQKTPVEPKVPEEKTASARTSVQKEIEFKEMRVEEDHKVTNDNLAAQSDFTDEIQSGQKNNDADLENGVLKSNGGITGDAKDGTDGKKPGDDVGTTTTDLTNNIVRLVQHKAMPNEGYDKFFESFIRKFSKNSIESNEKELVIKLRFVVEKDGSFTDIQIIEDKFGLGNEAVRVLKSMPKWKPAQHNGTTVRSIFTLPIKVRVNN</sequence>
<organism evidence="4 5">
    <name type="scientific">Paenimyroides marinum</name>
    <dbReference type="NCBI Taxonomy" id="1159016"/>
    <lineage>
        <taxon>Bacteria</taxon>
        <taxon>Pseudomonadati</taxon>
        <taxon>Bacteroidota</taxon>
        <taxon>Flavobacteriia</taxon>
        <taxon>Flavobacteriales</taxon>
        <taxon>Flavobacteriaceae</taxon>
        <taxon>Paenimyroides</taxon>
    </lineage>
</organism>
<dbReference type="EMBL" id="FNXE01000014">
    <property type="protein sequence ID" value="SEH76367.1"/>
    <property type="molecule type" value="Genomic_DNA"/>
</dbReference>
<evidence type="ECO:0000313" key="4">
    <source>
        <dbReference type="EMBL" id="SEH76367.1"/>
    </source>
</evidence>
<dbReference type="InterPro" id="IPR037682">
    <property type="entry name" value="TonB_C"/>
</dbReference>
<evidence type="ECO:0000256" key="2">
    <source>
        <dbReference type="SAM" id="Phobius"/>
    </source>
</evidence>
<name>A0A1H6KTW4_9FLAO</name>
<evidence type="ECO:0000256" key="1">
    <source>
        <dbReference type="SAM" id="MobiDB-lite"/>
    </source>
</evidence>
<keyword evidence="2" id="KW-0472">Membrane</keyword>
<dbReference type="SUPFAM" id="SSF74653">
    <property type="entry name" value="TolA/TonB C-terminal domain"/>
    <property type="match status" value="1"/>
</dbReference>
<feature type="compositionally biased region" description="Basic and acidic residues" evidence="1">
    <location>
        <begin position="101"/>
        <end position="114"/>
    </location>
</feature>
<feature type="compositionally biased region" description="Basic and acidic residues" evidence="1">
    <location>
        <begin position="171"/>
        <end position="183"/>
    </location>
</feature>
<accession>A0A1H6KTW4</accession>
<dbReference type="GO" id="GO:0055085">
    <property type="term" value="P:transmembrane transport"/>
    <property type="evidence" value="ECO:0007669"/>
    <property type="project" value="InterPro"/>
</dbReference>
<keyword evidence="2" id="KW-1133">Transmembrane helix</keyword>
<gene>
    <name evidence="4" type="ORF">SAMN02927937_01295</name>
</gene>
<keyword evidence="2" id="KW-0812">Transmembrane</keyword>
<evidence type="ECO:0000313" key="5">
    <source>
        <dbReference type="Proteomes" id="UP000199634"/>
    </source>
</evidence>
<dbReference type="Gene3D" id="3.30.1150.10">
    <property type="match status" value="1"/>
</dbReference>
<feature type="domain" description="TonB C-terminal" evidence="3">
    <location>
        <begin position="234"/>
        <end position="292"/>
    </location>
</feature>
<feature type="region of interest" description="Disordered" evidence="1">
    <location>
        <begin position="164"/>
        <end position="187"/>
    </location>
</feature>
<evidence type="ECO:0000259" key="3">
    <source>
        <dbReference type="Pfam" id="PF03544"/>
    </source>
</evidence>
<dbReference type="STRING" id="1159016.SAMN02927937_01295"/>